<dbReference type="eggNOG" id="ENOG502SHT7">
    <property type="taxonomic scope" value="Eukaryota"/>
</dbReference>
<accession>S3DD94</accession>
<evidence type="ECO:0000313" key="4">
    <source>
        <dbReference type="Proteomes" id="UP000016922"/>
    </source>
</evidence>
<evidence type="ECO:0000256" key="2">
    <source>
        <dbReference type="SAM" id="Phobius"/>
    </source>
</evidence>
<dbReference type="GeneID" id="19460184"/>
<evidence type="ECO:0000256" key="1">
    <source>
        <dbReference type="SAM" id="MobiDB-lite"/>
    </source>
</evidence>
<proteinExistence type="predicted"/>
<sequence length="937" mass="103242">MARNTGDRTDSLQDENNPRENSSTAPMLPEITLNNTPSVPIQRHGYQRMTSDDLIDPSPRYQSPDNTLDGDLGSQGLGILDAPTRSSGSISRKPIATKVNASPPTPSNPFFQKSQTVVTPENRTPEDRSPESRSPNTPNTPGSTSSRTPLSPPWQRYDAKYGTGREALKAVTEVDEESVSKGKMSSSFREDLLNTPDDFNGPQSFQKVPGHDDNDIDDENIRLLDGCPSNHNIHRHRTSWISISILFLSIYSTVFSGIYLVLALVAPRYGRKISSKGEDAINPSTASTLFALFAKTIELSFVSVFVAFLGQVLSRRSLMKTERGVSIAEMTMRNWVIQPGSMITHWQNVRYAGLSILGVITLTAALVAMLYTTASDALVSPNLKFGRTVSREMVGMVKMSYANVEQIGMDCQTPINAATDEYSGSTCLQIQHAGQAYHNAIAFLGTWAALKRTGGTSSSISERPPVPAMMYDNTTVTGSWVQTDYSNITVAYSKFGRVVNNVTLSMPHAGVFAAARHEDNEILQPDELGGTGQYVMRASVVSPSVNVLCANAMESELEPIIWAAFPSSNMTNSTKLAYNVTPPVDWKDRARWAVDKPFGNATALDDVFEWGEKYGRQKPIFPMYPAEYNSITNASWGSYGRDAYLLIKAPEKTTSNYTLCQLRSYLSPDCSTVYNVTGSTAGHLHSNCEDPTDKYSYIKSVPDAVAAPKLDWTNVADEWLLSLTLNNGIDTANASNARLLSQLVVAEPPWGSVKLSPVQPSIAEQMAALAGNTLLVSSMNAQYVHYWDYELTALEEAVPQRFNASIKSQQYASGFSQNWEASFYIVLFLVFATNVFCLIYFFVYSGLVTDFTEGANLFALAINSPHAKRLAGSCGAGPKREQMIINWHVRESAGHFYWRDGGGGITPQEFDVKQQERRTLKSQTSYNMLSNRRKSWL</sequence>
<evidence type="ECO:0008006" key="5">
    <source>
        <dbReference type="Google" id="ProtNLM"/>
    </source>
</evidence>
<keyword evidence="4" id="KW-1185">Reference proteome</keyword>
<gene>
    <name evidence="3" type="ORF">GLAREA_01126</name>
</gene>
<dbReference type="KEGG" id="glz:GLAREA_01126"/>
<dbReference type="OMA" id="DMSMRTW"/>
<dbReference type="EMBL" id="KE145367">
    <property type="protein sequence ID" value="EPE29966.1"/>
    <property type="molecule type" value="Genomic_DNA"/>
</dbReference>
<dbReference type="RefSeq" id="XP_008084075.1">
    <property type="nucleotide sequence ID" value="XM_008085884.1"/>
</dbReference>
<dbReference type="Proteomes" id="UP000016922">
    <property type="component" value="Unassembled WGS sequence"/>
</dbReference>
<feature type="transmembrane region" description="Helical" evidence="2">
    <location>
        <begin position="286"/>
        <end position="310"/>
    </location>
</feature>
<organism evidence="3 4">
    <name type="scientific">Glarea lozoyensis (strain ATCC 20868 / MF5171)</name>
    <dbReference type="NCBI Taxonomy" id="1116229"/>
    <lineage>
        <taxon>Eukaryota</taxon>
        <taxon>Fungi</taxon>
        <taxon>Dikarya</taxon>
        <taxon>Ascomycota</taxon>
        <taxon>Pezizomycotina</taxon>
        <taxon>Leotiomycetes</taxon>
        <taxon>Helotiales</taxon>
        <taxon>Helotiaceae</taxon>
        <taxon>Glarea</taxon>
    </lineage>
</organism>
<feature type="transmembrane region" description="Helical" evidence="2">
    <location>
        <begin position="823"/>
        <end position="843"/>
    </location>
</feature>
<feature type="transmembrane region" description="Helical" evidence="2">
    <location>
        <begin position="240"/>
        <end position="266"/>
    </location>
</feature>
<feature type="region of interest" description="Disordered" evidence="1">
    <location>
        <begin position="1"/>
        <end position="212"/>
    </location>
</feature>
<name>S3DD94_GLAL2</name>
<evidence type="ECO:0000313" key="3">
    <source>
        <dbReference type="EMBL" id="EPE29966.1"/>
    </source>
</evidence>
<keyword evidence="2" id="KW-1133">Transmembrane helix</keyword>
<keyword evidence="2" id="KW-0472">Membrane</keyword>
<reference evidence="3 4" key="1">
    <citation type="journal article" date="2013" name="BMC Genomics">
        <title>Genomics-driven discovery of the pneumocandin biosynthetic gene cluster in the fungus Glarea lozoyensis.</title>
        <authorList>
            <person name="Chen L."/>
            <person name="Yue Q."/>
            <person name="Zhang X."/>
            <person name="Xiang M."/>
            <person name="Wang C."/>
            <person name="Li S."/>
            <person name="Che Y."/>
            <person name="Ortiz-Lopez F.J."/>
            <person name="Bills G.F."/>
            <person name="Liu X."/>
            <person name="An Z."/>
        </authorList>
    </citation>
    <scope>NUCLEOTIDE SEQUENCE [LARGE SCALE GENOMIC DNA]</scope>
    <source>
        <strain evidence="4">ATCC 20868 / MF5171</strain>
    </source>
</reference>
<feature type="transmembrane region" description="Helical" evidence="2">
    <location>
        <begin position="351"/>
        <end position="371"/>
    </location>
</feature>
<feature type="compositionally biased region" description="Basic and acidic residues" evidence="1">
    <location>
        <begin position="1"/>
        <end position="11"/>
    </location>
</feature>
<protein>
    <recommendedName>
        <fullName evidence="5">Mcm2 3 5 family protein</fullName>
    </recommendedName>
</protein>
<dbReference type="OrthoDB" id="4721035at2759"/>
<feature type="compositionally biased region" description="Polar residues" evidence="1">
    <location>
        <begin position="108"/>
        <end position="122"/>
    </location>
</feature>
<dbReference type="AlphaFoldDB" id="S3DD94"/>
<keyword evidence="2" id="KW-0812">Transmembrane</keyword>
<dbReference type="HOGENOM" id="CLU_012014_0_0_1"/>
<feature type="compositionally biased region" description="Polar residues" evidence="1">
    <location>
        <begin position="132"/>
        <end position="149"/>
    </location>
</feature>